<name>T1KMF2_TETUR</name>
<evidence type="ECO:0000256" key="1">
    <source>
        <dbReference type="SAM" id="SignalP"/>
    </source>
</evidence>
<feature type="chain" id="PRO_5004581558" evidence="1">
    <location>
        <begin position="22"/>
        <end position="162"/>
    </location>
</feature>
<dbReference type="EMBL" id="CAEY01000243">
    <property type="status" value="NOT_ANNOTATED_CDS"/>
    <property type="molecule type" value="Genomic_DNA"/>
</dbReference>
<dbReference type="OMA" id="YLMSTPI"/>
<evidence type="ECO:0000313" key="3">
    <source>
        <dbReference type="Proteomes" id="UP000015104"/>
    </source>
</evidence>
<accession>T1KMF2</accession>
<protein>
    <submittedName>
        <fullName evidence="2">Uncharacterized protein</fullName>
    </submittedName>
</protein>
<reference evidence="2" key="2">
    <citation type="submission" date="2015-06" db="UniProtKB">
        <authorList>
            <consortium name="EnsemblMetazoa"/>
        </authorList>
    </citation>
    <scope>IDENTIFICATION</scope>
</reference>
<dbReference type="Proteomes" id="UP000015104">
    <property type="component" value="Unassembled WGS sequence"/>
</dbReference>
<reference evidence="3" key="1">
    <citation type="submission" date="2011-08" db="EMBL/GenBank/DDBJ databases">
        <authorList>
            <person name="Rombauts S."/>
        </authorList>
    </citation>
    <scope>NUCLEOTIDE SEQUENCE</scope>
    <source>
        <strain evidence="3">London</strain>
    </source>
</reference>
<sequence>MISRIFLCFVLTLIVCVAVEAVQVYNYNVTVKTADSPNFSSHKGKLKLAVFSIDQYAKSREDYVLTPYNVKLAKSHFYTASIASFASLKNMTSVYLRWTLASPYNPYYLMKKPSIYFEPIIFNSTYIDPKTHMLVTKSRKFCPLTTPVQIKHGNGSSFYPCV</sequence>
<organism evidence="2 3">
    <name type="scientific">Tetranychus urticae</name>
    <name type="common">Two-spotted spider mite</name>
    <dbReference type="NCBI Taxonomy" id="32264"/>
    <lineage>
        <taxon>Eukaryota</taxon>
        <taxon>Metazoa</taxon>
        <taxon>Ecdysozoa</taxon>
        <taxon>Arthropoda</taxon>
        <taxon>Chelicerata</taxon>
        <taxon>Arachnida</taxon>
        <taxon>Acari</taxon>
        <taxon>Acariformes</taxon>
        <taxon>Trombidiformes</taxon>
        <taxon>Prostigmata</taxon>
        <taxon>Eleutherengona</taxon>
        <taxon>Raphignathae</taxon>
        <taxon>Tetranychoidea</taxon>
        <taxon>Tetranychidae</taxon>
        <taxon>Tetranychus</taxon>
    </lineage>
</organism>
<dbReference type="KEGG" id="tut:107365691"/>
<dbReference type="AlphaFoldDB" id="T1KMF2"/>
<dbReference type="HOGENOM" id="CLU_139380_0_0_1"/>
<feature type="signal peptide" evidence="1">
    <location>
        <begin position="1"/>
        <end position="21"/>
    </location>
</feature>
<keyword evidence="1" id="KW-0732">Signal</keyword>
<evidence type="ECO:0000313" key="2">
    <source>
        <dbReference type="EnsemblMetazoa" id="tetur15g01410.1"/>
    </source>
</evidence>
<dbReference type="EnsemblMetazoa" id="tetur15g01410.1">
    <property type="protein sequence ID" value="tetur15g01410.1"/>
    <property type="gene ID" value="tetur15g01410"/>
</dbReference>
<keyword evidence="3" id="KW-1185">Reference proteome</keyword>
<proteinExistence type="predicted"/>
<gene>
    <name evidence="2" type="primary">107365691</name>
</gene>